<gene>
    <name evidence="2" type="ORF">SAMN05216464_107154</name>
</gene>
<dbReference type="OrthoDB" id="9811293at2"/>
<feature type="transmembrane region" description="Helical" evidence="1">
    <location>
        <begin position="145"/>
        <end position="166"/>
    </location>
</feature>
<feature type="transmembrane region" description="Helical" evidence="1">
    <location>
        <begin position="73"/>
        <end position="94"/>
    </location>
</feature>
<keyword evidence="1" id="KW-0472">Membrane</keyword>
<sequence>MERAQYLNSLFTSPASVLKTRIAITIIVLFHVVGLIGFSLSSIDLLFLNLVPWHLLLMAGVIIYSHDQVDAKFLLFFLLTFVLGFTVELIGVHTGWLFGSYGYGETLGIRLFKIPLMIGVNWFLLIYATGVLLQRSRIKNIFIRILSGAIILVILDSLIEPIAIRFDYWHWTNGSVPIKNYVCWFFVSAFMLFIFEQFKFKLQSKVAVALLFMEFIFFMALGLLN</sequence>
<dbReference type="InterPro" id="IPR007354">
    <property type="entry name" value="CruF-like"/>
</dbReference>
<feature type="transmembrane region" description="Helical" evidence="1">
    <location>
        <begin position="21"/>
        <end position="40"/>
    </location>
</feature>
<keyword evidence="1" id="KW-1133">Transmembrane helix</keyword>
<feature type="transmembrane region" description="Helical" evidence="1">
    <location>
        <begin position="207"/>
        <end position="224"/>
    </location>
</feature>
<protein>
    <submittedName>
        <fullName evidence="2">Putative membrane protein</fullName>
    </submittedName>
</protein>
<dbReference type="STRING" id="1391627.SAMN05216464_107154"/>
<dbReference type="PANTHER" id="PTHR39419:SF1">
    <property type="entry name" value="SLL0814 PROTEIN"/>
    <property type="match status" value="1"/>
</dbReference>
<proteinExistence type="predicted"/>
<feature type="transmembrane region" description="Helical" evidence="1">
    <location>
        <begin position="46"/>
        <end position="66"/>
    </location>
</feature>
<organism evidence="2 3">
    <name type="scientific">Mucilaginibacter pineti</name>
    <dbReference type="NCBI Taxonomy" id="1391627"/>
    <lineage>
        <taxon>Bacteria</taxon>
        <taxon>Pseudomonadati</taxon>
        <taxon>Bacteroidota</taxon>
        <taxon>Sphingobacteriia</taxon>
        <taxon>Sphingobacteriales</taxon>
        <taxon>Sphingobacteriaceae</taxon>
        <taxon>Mucilaginibacter</taxon>
    </lineage>
</organism>
<dbReference type="AlphaFoldDB" id="A0A1G7DVZ9"/>
<evidence type="ECO:0000313" key="2">
    <source>
        <dbReference type="EMBL" id="SDE55644.1"/>
    </source>
</evidence>
<dbReference type="RefSeq" id="WP_143014143.1">
    <property type="nucleotide sequence ID" value="NZ_FNAI01000007.1"/>
</dbReference>
<dbReference type="EMBL" id="FNAI01000007">
    <property type="protein sequence ID" value="SDE55644.1"/>
    <property type="molecule type" value="Genomic_DNA"/>
</dbReference>
<keyword evidence="1" id="KW-0812">Transmembrane</keyword>
<dbReference type="Proteomes" id="UP000199072">
    <property type="component" value="Unassembled WGS sequence"/>
</dbReference>
<evidence type="ECO:0000256" key="1">
    <source>
        <dbReference type="SAM" id="Phobius"/>
    </source>
</evidence>
<dbReference type="Pfam" id="PF04240">
    <property type="entry name" value="Caroten_synth"/>
    <property type="match status" value="1"/>
</dbReference>
<accession>A0A1G7DVZ9</accession>
<feature type="transmembrane region" description="Helical" evidence="1">
    <location>
        <begin position="178"/>
        <end position="195"/>
    </location>
</feature>
<keyword evidence="3" id="KW-1185">Reference proteome</keyword>
<evidence type="ECO:0000313" key="3">
    <source>
        <dbReference type="Proteomes" id="UP000199072"/>
    </source>
</evidence>
<name>A0A1G7DVZ9_9SPHI</name>
<reference evidence="2 3" key="1">
    <citation type="submission" date="2016-10" db="EMBL/GenBank/DDBJ databases">
        <authorList>
            <person name="de Groot N.N."/>
        </authorList>
    </citation>
    <scope>NUCLEOTIDE SEQUENCE [LARGE SCALE GENOMIC DNA]</scope>
    <source>
        <strain evidence="2 3">47C3B</strain>
    </source>
</reference>
<dbReference type="PANTHER" id="PTHR39419">
    <property type="entry name" value="SLL0814 PROTEIN"/>
    <property type="match status" value="1"/>
</dbReference>
<feature type="transmembrane region" description="Helical" evidence="1">
    <location>
        <begin position="114"/>
        <end position="133"/>
    </location>
</feature>